<keyword evidence="1" id="KW-1133">Transmembrane helix</keyword>
<sequence length="52" mass="5685">MFPIVSSYHDVLVYARAPDLQSMAVTAAVAVGLMLLGLFMFRRAAPEMVDVL</sequence>
<protein>
    <submittedName>
        <fullName evidence="2">TonB-dependent hemin, ferrichrome receptor</fullName>
    </submittedName>
</protein>
<dbReference type="AlphaFoldDB" id="A0AA40P6I1"/>
<evidence type="ECO:0000313" key="3">
    <source>
        <dbReference type="Proteomes" id="UP000050523"/>
    </source>
</evidence>
<accession>A0AA40P6I1</accession>
<keyword evidence="2" id="KW-0675">Receptor</keyword>
<dbReference type="Proteomes" id="UP000050523">
    <property type="component" value="Unassembled WGS sequence"/>
</dbReference>
<reference evidence="2 3" key="1">
    <citation type="submission" date="2015-09" db="EMBL/GenBank/DDBJ databases">
        <title>Genome announcement of multiple Pseudomonas syringae strains.</title>
        <authorList>
            <person name="Thakur S."/>
            <person name="Wang P.W."/>
            <person name="Gong Y."/>
            <person name="Weir B.S."/>
            <person name="Guttman D.S."/>
        </authorList>
    </citation>
    <scope>NUCLEOTIDE SEQUENCE [LARGE SCALE GENOMIC DNA]</scope>
    <source>
        <strain evidence="2 3">ICMP9151</strain>
    </source>
</reference>
<feature type="transmembrane region" description="Helical" evidence="1">
    <location>
        <begin position="20"/>
        <end position="41"/>
    </location>
</feature>
<gene>
    <name evidence="2" type="ORF">ALO43_200238</name>
</gene>
<proteinExistence type="predicted"/>
<comment type="caution">
    <text evidence="2">The sequence shown here is derived from an EMBL/GenBank/DDBJ whole genome shotgun (WGS) entry which is preliminary data.</text>
</comment>
<organism evidence="2 3">
    <name type="scientific">Pseudomonas tremae</name>
    <dbReference type="NCBI Taxonomy" id="200454"/>
    <lineage>
        <taxon>Bacteria</taxon>
        <taxon>Pseudomonadati</taxon>
        <taxon>Pseudomonadota</taxon>
        <taxon>Gammaproteobacteria</taxon>
        <taxon>Pseudomonadales</taxon>
        <taxon>Pseudomonadaceae</taxon>
        <taxon>Pseudomonas</taxon>
    </lineage>
</organism>
<keyword evidence="1" id="KW-0812">Transmembrane</keyword>
<dbReference type="EMBL" id="LJRO01000092">
    <property type="protein sequence ID" value="KPZ05117.1"/>
    <property type="molecule type" value="Genomic_DNA"/>
</dbReference>
<evidence type="ECO:0000256" key="1">
    <source>
        <dbReference type="SAM" id="Phobius"/>
    </source>
</evidence>
<keyword evidence="1" id="KW-0472">Membrane</keyword>
<evidence type="ECO:0000313" key="2">
    <source>
        <dbReference type="EMBL" id="KPZ05117.1"/>
    </source>
</evidence>
<name>A0AA40P6I1_9PSED</name>